<dbReference type="Pfam" id="PF10604">
    <property type="entry name" value="Polyketide_cyc2"/>
    <property type="match status" value="1"/>
</dbReference>
<protein>
    <submittedName>
        <fullName evidence="1">SRPBCC family protein</fullName>
    </submittedName>
</protein>
<dbReference type="RefSeq" id="WP_134359513.1">
    <property type="nucleotide sequence ID" value="NZ_CP038033.1"/>
</dbReference>
<dbReference type="InterPro" id="IPR023393">
    <property type="entry name" value="START-like_dom_sf"/>
</dbReference>
<dbReference type="InterPro" id="IPR019587">
    <property type="entry name" value="Polyketide_cyclase/dehydratase"/>
</dbReference>
<evidence type="ECO:0000313" key="1">
    <source>
        <dbReference type="EMBL" id="QBQ56265.1"/>
    </source>
</evidence>
<reference evidence="1 2" key="1">
    <citation type="submission" date="2019-03" db="EMBL/GenBank/DDBJ databases">
        <title>The genome sequence of Nitrosococcus wardiae strain D1FHST reveals the archetypal metabolic capacity of ammonia-oxidizing Gammaproteobacteria.</title>
        <authorList>
            <person name="Wang L."/>
            <person name="Lim C.K."/>
            <person name="Hanson T.E."/>
            <person name="Dang H."/>
            <person name="Klotz M.G."/>
        </authorList>
    </citation>
    <scope>NUCLEOTIDE SEQUENCE [LARGE SCALE GENOMIC DNA]</scope>
    <source>
        <strain evidence="1 2">D1FHS</strain>
    </source>
</reference>
<proteinExistence type="predicted"/>
<name>A0A4V1AWD6_9GAMM</name>
<accession>A0A4V1AWD6</accession>
<dbReference type="Gene3D" id="3.30.530.20">
    <property type="match status" value="1"/>
</dbReference>
<dbReference type="EMBL" id="CP038033">
    <property type="protein sequence ID" value="QBQ56265.1"/>
    <property type="molecule type" value="Genomic_DNA"/>
</dbReference>
<evidence type="ECO:0000313" key="2">
    <source>
        <dbReference type="Proteomes" id="UP000294325"/>
    </source>
</evidence>
<organism evidence="1 2">
    <name type="scientific">Nitrosococcus wardiae</name>
    <dbReference type="NCBI Taxonomy" id="1814290"/>
    <lineage>
        <taxon>Bacteria</taxon>
        <taxon>Pseudomonadati</taxon>
        <taxon>Pseudomonadota</taxon>
        <taxon>Gammaproteobacteria</taxon>
        <taxon>Chromatiales</taxon>
        <taxon>Chromatiaceae</taxon>
        <taxon>Nitrosococcus</taxon>
    </lineage>
</organism>
<dbReference type="AlphaFoldDB" id="A0A4V1AWD6"/>
<gene>
    <name evidence="1" type="ORF">E3U44_18500</name>
</gene>
<dbReference type="OrthoDB" id="5568133at2"/>
<dbReference type="KEGG" id="nwr:E3U44_18500"/>
<sequence>MLNRTTEAAVQNLEVLRHHSGYVVSGQVRLQAPLETVRARLLDFNHMDRLHRSIQVSELQCSFPDGRHRVRVQVQFGILWFWFTLQSIQDFTWNERTIQAVMLPEKSDFTHGEIHWDLTPDKGDTQLQFRAELIPTFWVPPVIGPYLLKRILPEKAREIVQNLESWTAP</sequence>
<dbReference type="SUPFAM" id="SSF55961">
    <property type="entry name" value="Bet v1-like"/>
    <property type="match status" value="1"/>
</dbReference>
<dbReference type="Proteomes" id="UP000294325">
    <property type="component" value="Chromosome"/>
</dbReference>
<keyword evidence="2" id="KW-1185">Reference proteome</keyword>